<dbReference type="EMBL" id="FJ483968">
    <property type="protein sequence ID" value="AGL39516.1"/>
    <property type="molecule type" value="Genomic_DNA"/>
</dbReference>
<organismHost>
    <name type="scientific">Macaca</name>
    <name type="common">macaques</name>
    <dbReference type="NCBI Taxonomy" id="9539"/>
</organismHost>
<dbReference type="Proteomes" id="UP000116555">
    <property type="component" value="Segment"/>
</dbReference>
<organism evidence="1 3">
    <name type="scientific">Simian cytomegalovirus (strain Colburn)</name>
    <dbReference type="NCBI Taxonomy" id="50292"/>
    <lineage>
        <taxon>Viruses</taxon>
        <taxon>Duplodnaviria</taxon>
        <taxon>Heunggongvirae</taxon>
        <taxon>Peploviricota</taxon>
        <taxon>Herviviricetes</taxon>
        <taxon>Herpesvirales</taxon>
        <taxon>Orthoherpesviridae</taxon>
        <taxon>Betaherpesvirinae</taxon>
        <taxon>Cytomegalovirus</taxon>
        <taxon>Cytomegalovirus cercopithecinebeta5</taxon>
    </lineage>
</organism>
<dbReference type="Proteomes" id="UP000113346">
    <property type="component" value="Segment"/>
</dbReference>
<dbReference type="EMBL" id="FJ483969">
    <property type="protein sequence ID" value="AGL39517.1"/>
    <property type="molecule type" value="Genomic_DNA"/>
</dbReference>
<accession>R4NFM4</accession>
<keyword evidence="3" id="KW-1185">Reference proteome</keyword>
<dbReference type="KEGG" id="vg:25026449"/>
<dbReference type="GeneID" id="25026449"/>
<evidence type="ECO:0000313" key="3">
    <source>
        <dbReference type="Proteomes" id="UP000116555"/>
    </source>
</evidence>
<name>R4NFM4_SCMVC</name>
<protein>
    <submittedName>
        <fullName evidence="1">Protein UL30A</fullName>
    </submittedName>
</protein>
<reference evidence="1 3" key="1">
    <citation type="submission" date="2011-12" db="EMBL/GenBank/DDBJ databases">
        <title>Comparative genomics of primate cytomegaloviruses.</title>
        <authorList>
            <person name="Davison A.J."/>
            <person name="Holton M."/>
            <person name="Dolan A."/>
            <person name="Dargan D.J."/>
            <person name="Gatherer D."/>
            <person name="Hayward G.S."/>
        </authorList>
    </citation>
    <scope>NUCLEOTIDE SEQUENCE [LARGE SCALE GENOMIC DNA]</scope>
    <source>
        <strain evidence="1">2715</strain>
        <strain evidence="2">Colburn</strain>
    </source>
</reference>
<sequence>MAAPRDEQWARFSELRVRWCLRSQLNVCDIEEFCTFYSALSIRDQEDFNREVDEEVQRERLERLRQARQRLKQTYICLGG</sequence>
<evidence type="ECO:0000313" key="2">
    <source>
        <dbReference type="EMBL" id="AGL39517.1"/>
    </source>
</evidence>
<gene>
    <name evidence="1" type="primary">UL30A</name>
</gene>
<proteinExistence type="predicted"/>
<dbReference type="RefSeq" id="YP_007969872.1">
    <property type="nucleotide sequence ID" value="NC_012783.2"/>
</dbReference>
<dbReference type="OrthoDB" id="40029at10239"/>
<evidence type="ECO:0000313" key="1">
    <source>
        <dbReference type="EMBL" id="AGL39516.1"/>
    </source>
</evidence>